<dbReference type="Proteomes" id="UP001479436">
    <property type="component" value="Unassembled WGS sequence"/>
</dbReference>
<dbReference type="Gene3D" id="1.25.40.20">
    <property type="entry name" value="Ankyrin repeat-containing domain"/>
    <property type="match status" value="1"/>
</dbReference>
<evidence type="ECO:0000313" key="1">
    <source>
        <dbReference type="EMBL" id="KAK9764588.1"/>
    </source>
</evidence>
<dbReference type="SUPFAM" id="SSF48403">
    <property type="entry name" value="Ankyrin repeat"/>
    <property type="match status" value="1"/>
</dbReference>
<sequence length="244" mass="27805">MKRKANVELSTKNKKQSLKQLVSLNDLPIEILSYIFILSESCDLPLVSRRCYWVTTSQDYIKASWLLQKYGPNVIHAFQAGIRYRFFNQTVLSYLDQAYRKCNLKSTETSESNTPLENITIPKRFFLEMEQSKSSLSFVRTFLERGASPNNPSGFPVIKSAQIAHIEMLDLLAEFQADLGVKDNMALSLSANRGHFEVVKKLLDLGVKPDSNALRFAVKKRHWNVVKLLMDNGAVPDMETLNLL</sequence>
<accession>A0ABR2WST9</accession>
<dbReference type="InterPro" id="IPR036770">
    <property type="entry name" value="Ankyrin_rpt-contain_sf"/>
</dbReference>
<dbReference type="Pfam" id="PF12796">
    <property type="entry name" value="Ank_2"/>
    <property type="match status" value="1"/>
</dbReference>
<name>A0ABR2WST9_9FUNG</name>
<organism evidence="1 2">
    <name type="scientific">Basidiobolus ranarum</name>
    <dbReference type="NCBI Taxonomy" id="34480"/>
    <lineage>
        <taxon>Eukaryota</taxon>
        <taxon>Fungi</taxon>
        <taxon>Fungi incertae sedis</taxon>
        <taxon>Zoopagomycota</taxon>
        <taxon>Entomophthoromycotina</taxon>
        <taxon>Basidiobolomycetes</taxon>
        <taxon>Basidiobolales</taxon>
        <taxon>Basidiobolaceae</taxon>
        <taxon>Basidiobolus</taxon>
    </lineage>
</organism>
<dbReference type="EMBL" id="JASJQH010000400">
    <property type="protein sequence ID" value="KAK9764588.1"/>
    <property type="molecule type" value="Genomic_DNA"/>
</dbReference>
<keyword evidence="2" id="KW-1185">Reference proteome</keyword>
<proteinExistence type="predicted"/>
<reference evidence="1 2" key="1">
    <citation type="submission" date="2023-04" db="EMBL/GenBank/DDBJ databases">
        <title>Genome of Basidiobolus ranarum AG-B5.</title>
        <authorList>
            <person name="Stajich J.E."/>
            <person name="Carter-House D."/>
            <person name="Gryganskyi A."/>
        </authorList>
    </citation>
    <scope>NUCLEOTIDE SEQUENCE [LARGE SCALE GENOMIC DNA]</scope>
    <source>
        <strain evidence="1 2">AG-B5</strain>
    </source>
</reference>
<gene>
    <name evidence="1" type="ORF">K7432_007769</name>
</gene>
<evidence type="ECO:0000313" key="2">
    <source>
        <dbReference type="Proteomes" id="UP001479436"/>
    </source>
</evidence>
<dbReference type="InterPro" id="IPR002110">
    <property type="entry name" value="Ankyrin_rpt"/>
</dbReference>
<protein>
    <recommendedName>
        <fullName evidence="3">Ankyrin repeat protein</fullName>
    </recommendedName>
</protein>
<evidence type="ECO:0008006" key="3">
    <source>
        <dbReference type="Google" id="ProtNLM"/>
    </source>
</evidence>
<comment type="caution">
    <text evidence="1">The sequence shown here is derived from an EMBL/GenBank/DDBJ whole genome shotgun (WGS) entry which is preliminary data.</text>
</comment>